<protein>
    <submittedName>
        <fullName evidence="1">Uncharacterized protein</fullName>
    </submittedName>
</protein>
<dbReference type="EMBL" id="JAJJMB010001096">
    <property type="protein sequence ID" value="KAI3958704.1"/>
    <property type="molecule type" value="Genomic_DNA"/>
</dbReference>
<dbReference type="AlphaFoldDB" id="A0AAD4XV82"/>
<reference evidence="1" key="1">
    <citation type="submission" date="2022-04" db="EMBL/GenBank/DDBJ databases">
        <title>A functionally conserved STORR gene fusion in Papaver species that diverged 16.8 million years ago.</title>
        <authorList>
            <person name="Catania T."/>
        </authorList>
    </citation>
    <scope>NUCLEOTIDE SEQUENCE</scope>
    <source>
        <strain evidence="1">S-188037</strain>
    </source>
</reference>
<evidence type="ECO:0000313" key="2">
    <source>
        <dbReference type="Proteomes" id="UP001202328"/>
    </source>
</evidence>
<evidence type="ECO:0000313" key="1">
    <source>
        <dbReference type="EMBL" id="KAI3958704.1"/>
    </source>
</evidence>
<dbReference type="Proteomes" id="UP001202328">
    <property type="component" value="Unassembled WGS sequence"/>
</dbReference>
<sequence length="111" mass="12604">MGSGRLPKKRTKKGIMKAIKLEVSGGTPLYFEVESAAVEDRFVYPLKNRGRAFNMSNYSSLGTLIELWNVLFKDEKDLFRTTVIGHLMDIPEKQSWSTAIFSNELADQSRT</sequence>
<accession>A0AAD4XV82</accession>
<keyword evidence="2" id="KW-1185">Reference proteome</keyword>
<proteinExistence type="predicted"/>
<name>A0AAD4XV82_9MAGN</name>
<organism evidence="1 2">
    <name type="scientific">Papaver atlanticum</name>
    <dbReference type="NCBI Taxonomy" id="357466"/>
    <lineage>
        <taxon>Eukaryota</taxon>
        <taxon>Viridiplantae</taxon>
        <taxon>Streptophyta</taxon>
        <taxon>Embryophyta</taxon>
        <taxon>Tracheophyta</taxon>
        <taxon>Spermatophyta</taxon>
        <taxon>Magnoliopsida</taxon>
        <taxon>Ranunculales</taxon>
        <taxon>Papaveraceae</taxon>
        <taxon>Papaveroideae</taxon>
        <taxon>Papaver</taxon>
    </lineage>
</organism>
<gene>
    <name evidence="1" type="ORF">MKW98_030369</name>
</gene>
<comment type="caution">
    <text evidence="1">The sequence shown here is derived from an EMBL/GenBank/DDBJ whole genome shotgun (WGS) entry which is preliminary data.</text>
</comment>